<comment type="caution">
    <text evidence="3">The sequence shown here is derived from an EMBL/GenBank/DDBJ whole genome shotgun (WGS) entry which is preliminary data.</text>
</comment>
<feature type="region of interest" description="Disordered" evidence="1">
    <location>
        <begin position="546"/>
        <end position="568"/>
    </location>
</feature>
<protein>
    <recommendedName>
        <fullName evidence="2">DUF7924 domain-containing protein</fullName>
    </recommendedName>
</protein>
<dbReference type="Pfam" id="PF25545">
    <property type="entry name" value="DUF7924"/>
    <property type="match status" value="1"/>
</dbReference>
<sequence length="664" mass="76817">MSQSRIGASSRHALASLHISATGTFAMASKHLEVQNIHRVRKRPRSIGIRRSRRLEQAAKQHAIHPVHHLPSPPSEHPLQARKRKFSHDTSHVSVAEPLQKKSRKRKTTGPHHQDEAGSDDQYGLDVRWDEYFGSWPVNIAEQSMSVREPRAVKRSYTPSRSNSYSQRVRDGDSPAAWTRKHEEKMEEVGLFMTADRTQATITDECQRLCDRLLEAEYSMPESPAYHPDRLAKVLRRVRFRNESRVVRDVMPIVVPSPELLHIDGHAEVDNICEAMNAEWTQCDTLCGPRPKPDFVGGISATEFTKEEKEKLQLSHTSACPNLFPENMYFPFLICEVKGSDRPIEEAERQAMHSASIAIRAVIELFRKVSATAEVHQKVLAFSVTHNHSMVMIFAHFATIDGEKTSFYRRLVHLNRFAEDLEFTTWAKAYKIVRAIYEHFAPQHIHRIRSVLSRMRSPTLASFATQLGIDEDSQASILDQSSSQEDGGFKKPSLPSVTRLQEENDNLRNRLLELLKNQQVEASQQREEQHAQRVLIEKQLAQQKEESREQKLMMEKQLAQQKEESREQKLMMEKQLAQQKEESREQKLMMEKQLAQQKEESREQKLMMEKQLAQQKEESREQKLMMEKQLAQQKEESREQKLMMEKQLAQQQDIISLFKTSNAT</sequence>
<dbReference type="AlphaFoldDB" id="A0A139GWG4"/>
<organism evidence="3 4">
    <name type="scientific">Pseudocercospora musae</name>
    <dbReference type="NCBI Taxonomy" id="113226"/>
    <lineage>
        <taxon>Eukaryota</taxon>
        <taxon>Fungi</taxon>
        <taxon>Dikarya</taxon>
        <taxon>Ascomycota</taxon>
        <taxon>Pezizomycotina</taxon>
        <taxon>Dothideomycetes</taxon>
        <taxon>Dothideomycetidae</taxon>
        <taxon>Mycosphaerellales</taxon>
        <taxon>Mycosphaerellaceae</taxon>
        <taxon>Pseudocercospora</taxon>
    </lineage>
</organism>
<proteinExistence type="predicted"/>
<gene>
    <name evidence="3" type="ORF">AC579_9536</name>
</gene>
<dbReference type="STRING" id="113226.A0A139GWG4"/>
<feature type="compositionally biased region" description="Basic and acidic residues" evidence="1">
    <location>
        <begin position="597"/>
        <end position="608"/>
    </location>
</feature>
<dbReference type="PANTHER" id="PTHR42470">
    <property type="entry name" value="VAST DOMAIN-CONTAINING PROTEIN"/>
    <property type="match status" value="1"/>
</dbReference>
<name>A0A139GWG4_9PEZI</name>
<feature type="compositionally biased region" description="Basic residues" evidence="1">
    <location>
        <begin position="44"/>
        <end position="53"/>
    </location>
</feature>
<dbReference type="Proteomes" id="UP000073492">
    <property type="component" value="Unassembled WGS sequence"/>
</dbReference>
<feature type="region of interest" description="Disordered" evidence="1">
    <location>
        <begin position="44"/>
        <end position="121"/>
    </location>
</feature>
<feature type="compositionally biased region" description="Polar residues" evidence="1">
    <location>
        <begin position="157"/>
        <end position="167"/>
    </location>
</feature>
<keyword evidence="4" id="KW-1185">Reference proteome</keyword>
<evidence type="ECO:0000313" key="3">
    <source>
        <dbReference type="EMBL" id="KXS94533.1"/>
    </source>
</evidence>
<feature type="compositionally biased region" description="Basic residues" evidence="1">
    <location>
        <begin position="101"/>
        <end position="110"/>
    </location>
</feature>
<dbReference type="PANTHER" id="PTHR42470:SF2">
    <property type="match status" value="1"/>
</dbReference>
<feature type="region of interest" description="Disordered" evidence="1">
    <location>
        <begin position="147"/>
        <end position="177"/>
    </location>
</feature>
<feature type="region of interest" description="Disordered" evidence="1">
    <location>
        <begin position="596"/>
        <end position="639"/>
    </location>
</feature>
<evidence type="ECO:0000256" key="1">
    <source>
        <dbReference type="SAM" id="MobiDB-lite"/>
    </source>
</evidence>
<dbReference type="OrthoDB" id="3647767at2759"/>
<evidence type="ECO:0000259" key="2">
    <source>
        <dbReference type="Pfam" id="PF25545"/>
    </source>
</evidence>
<dbReference type="InterPro" id="IPR057684">
    <property type="entry name" value="DUF7924"/>
</dbReference>
<reference evidence="3 4" key="1">
    <citation type="submission" date="2015-07" db="EMBL/GenBank/DDBJ databases">
        <title>Comparative genomics of the Sigatoka disease complex on banana suggests a link between parallel evolutionary changes in Pseudocercospora fijiensis and Pseudocercospora eumusae and increased virulence on the banana host.</title>
        <authorList>
            <person name="Chang T.-C."/>
            <person name="Salvucci A."/>
            <person name="Crous P.W."/>
            <person name="Stergiopoulos I."/>
        </authorList>
    </citation>
    <scope>NUCLEOTIDE SEQUENCE [LARGE SCALE GENOMIC DNA]</scope>
    <source>
        <strain evidence="3 4">CBS 116634</strain>
    </source>
</reference>
<feature type="compositionally biased region" description="Basic and acidic residues" evidence="1">
    <location>
        <begin position="615"/>
        <end position="626"/>
    </location>
</feature>
<dbReference type="EMBL" id="LFZO01000969">
    <property type="protein sequence ID" value="KXS94533.1"/>
    <property type="molecule type" value="Genomic_DNA"/>
</dbReference>
<accession>A0A139GWG4</accession>
<evidence type="ECO:0000313" key="4">
    <source>
        <dbReference type="Proteomes" id="UP000073492"/>
    </source>
</evidence>
<feature type="domain" description="DUF7924" evidence="2">
    <location>
        <begin position="231"/>
        <end position="452"/>
    </location>
</feature>